<sequence length="72" mass="8459">MLRQQLQAQKNAIKLENEELKEIPLESVKSFESKLDNNSFDPCKFSPPNNFMNKLLSRMNTYERNSPILTKK</sequence>
<protein>
    <submittedName>
        <fullName evidence="1">Uncharacterized protein</fullName>
    </submittedName>
</protein>
<name>A0A6C0EGQ4_9ZZZZ</name>
<dbReference type="AlphaFoldDB" id="A0A6C0EGQ4"/>
<evidence type="ECO:0000313" key="1">
    <source>
        <dbReference type="EMBL" id="QHT28366.1"/>
    </source>
</evidence>
<organism evidence="1">
    <name type="scientific">viral metagenome</name>
    <dbReference type="NCBI Taxonomy" id="1070528"/>
    <lineage>
        <taxon>unclassified sequences</taxon>
        <taxon>metagenomes</taxon>
        <taxon>organismal metagenomes</taxon>
    </lineage>
</organism>
<proteinExistence type="predicted"/>
<accession>A0A6C0EGQ4</accession>
<dbReference type="EMBL" id="MN738855">
    <property type="protein sequence ID" value="QHT28366.1"/>
    <property type="molecule type" value="Genomic_DNA"/>
</dbReference>
<reference evidence="1" key="1">
    <citation type="journal article" date="2020" name="Nature">
        <title>Giant virus diversity and host interactions through global metagenomics.</title>
        <authorList>
            <person name="Schulz F."/>
            <person name="Roux S."/>
            <person name="Paez-Espino D."/>
            <person name="Jungbluth S."/>
            <person name="Walsh D.A."/>
            <person name="Denef V.J."/>
            <person name="McMahon K.D."/>
            <person name="Konstantinidis K.T."/>
            <person name="Eloe-Fadrosh E.A."/>
            <person name="Kyrpides N.C."/>
            <person name="Woyke T."/>
        </authorList>
    </citation>
    <scope>NUCLEOTIDE SEQUENCE</scope>
    <source>
        <strain evidence="1">GVMAG-M-3300001348-25</strain>
    </source>
</reference>